<evidence type="ECO:0000313" key="2">
    <source>
        <dbReference type="EMBL" id="QQR38781.1"/>
    </source>
</evidence>
<name>A0ABX7C3W9_9HYPH</name>
<dbReference type="Pfam" id="PF09945">
    <property type="entry name" value="DUF2177"/>
    <property type="match status" value="1"/>
</dbReference>
<evidence type="ECO:0000256" key="1">
    <source>
        <dbReference type="SAM" id="Phobius"/>
    </source>
</evidence>
<accession>A0ABX7C3W9</accession>
<proteinExistence type="predicted"/>
<dbReference type="Proteomes" id="UP000595857">
    <property type="component" value="Chromosome"/>
</dbReference>
<dbReference type="EMBL" id="CP068046">
    <property type="protein sequence ID" value="QQR38781.1"/>
    <property type="molecule type" value="Genomic_DNA"/>
</dbReference>
<feature type="transmembrane region" description="Helical" evidence="1">
    <location>
        <begin position="48"/>
        <end position="72"/>
    </location>
</feature>
<organism evidence="2 3">
    <name type="scientific">Devosia rhizoryzae</name>
    <dbReference type="NCBI Taxonomy" id="2774137"/>
    <lineage>
        <taxon>Bacteria</taxon>
        <taxon>Pseudomonadati</taxon>
        <taxon>Pseudomonadota</taxon>
        <taxon>Alphaproteobacteria</taxon>
        <taxon>Hyphomicrobiales</taxon>
        <taxon>Devosiaceae</taxon>
        <taxon>Devosia</taxon>
    </lineage>
</organism>
<feature type="transmembrane region" description="Helical" evidence="1">
    <location>
        <begin position="116"/>
        <end position="134"/>
    </location>
</feature>
<keyword evidence="1" id="KW-0472">Membrane</keyword>
<feature type="transmembrane region" description="Helical" evidence="1">
    <location>
        <begin position="12"/>
        <end position="36"/>
    </location>
</feature>
<protein>
    <submittedName>
        <fullName evidence="2">DUF2177 family protein</fullName>
    </submittedName>
</protein>
<evidence type="ECO:0000313" key="3">
    <source>
        <dbReference type="Proteomes" id="UP000595857"/>
    </source>
</evidence>
<feature type="transmembrane region" description="Helical" evidence="1">
    <location>
        <begin position="78"/>
        <end position="96"/>
    </location>
</feature>
<sequence length="138" mass="14384">MPGPGLLTLLAAYAGTGAVFLALDFLWLALVAVGFYRAEIGPLLLGKFNMAPAGIFYLFYVAGIVGFAIVPALATQSWLWALAAGVALGFIAYGTYNMSNLATLKGWSAKLSLVDMLWGAALSGVAALAGYWMAQLTA</sequence>
<gene>
    <name evidence="2" type="ORF">JI748_13615</name>
</gene>
<keyword evidence="3" id="KW-1185">Reference proteome</keyword>
<keyword evidence="1" id="KW-1133">Transmembrane helix</keyword>
<keyword evidence="1" id="KW-0812">Transmembrane</keyword>
<reference evidence="2 3" key="1">
    <citation type="submission" date="2021-01" db="EMBL/GenBank/DDBJ databases">
        <title>Genome seq and assembly of Devosia sp. LEGU1.</title>
        <authorList>
            <person name="Chhetri G."/>
        </authorList>
    </citation>
    <scope>NUCLEOTIDE SEQUENCE [LARGE SCALE GENOMIC DNA]</scope>
    <source>
        <strain evidence="2 3">LEGU1</strain>
    </source>
</reference>
<dbReference type="RefSeq" id="WP_201631668.1">
    <property type="nucleotide sequence ID" value="NZ_CP068046.1"/>
</dbReference>
<dbReference type="InterPro" id="IPR018687">
    <property type="entry name" value="DUF2177_membr"/>
</dbReference>